<accession>A0A3R6XWX5</accession>
<organism evidence="1 2">
    <name type="scientific">Aphanomyces astaci</name>
    <name type="common">Crayfish plague agent</name>
    <dbReference type="NCBI Taxonomy" id="112090"/>
    <lineage>
        <taxon>Eukaryota</taxon>
        <taxon>Sar</taxon>
        <taxon>Stramenopiles</taxon>
        <taxon>Oomycota</taxon>
        <taxon>Saprolegniomycetes</taxon>
        <taxon>Saprolegniales</taxon>
        <taxon>Verrucalvaceae</taxon>
        <taxon>Aphanomyces</taxon>
    </lineage>
</organism>
<evidence type="ECO:0000313" key="1">
    <source>
        <dbReference type="EMBL" id="RHY93803.1"/>
    </source>
</evidence>
<gene>
    <name evidence="1" type="ORF">DYB35_002822</name>
</gene>
<reference evidence="1 2" key="1">
    <citation type="submission" date="2018-08" db="EMBL/GenBank/DDBJ databases">
        <title>Aphanomyces genome sequencing and annotation.</title>
        <authorList>
            <person name="Minardi D."/>
            <person name="Oidtmann B."/>
            <person name="Van Der Giezen M."/>
            <person name="Studholme D.J."/>
        </authorList>
    </citation>
    <scope>NUCLEOTIDE SEQUENCE [LARGE SCALE GENOMIC DNA]</scope>
    <source>
        <strain evidence="1 2">Sv</strain>
    </source>
</reference>
<feature type="non-terminal residue" evidence="1">
    <location>
        <position position="1"/>
    </location>
</feature>
<comment type="caution">
    <text evidence="1">The sequence shown here is derived from an EMBL/GenBank/DDBJ whole genome shotgun (WGS) entry which is preliminary data.</text>
</comment>
<evidence type="ECO:0000313" key="2">
    <source>
        <dbReference type="Proteomes" id="UP000285712"/>
    </source>
</evidence>
<dbReference type="AlphaFoldDB" id="A0A3R6XWX5"/>
<sequence length="120" mass="13519">VHALQQPQLLYSRDLVDCQQGVPGQEELHWQHADGARHHDQSRPSVLGQAQVCVPNPCQRVPGDAIYSWWRALPHSAQARLAPRAHGMLLRCRDGARVGVFARSRYYPPRSQARKHSLGC</sequence>
<protein>
    <submittedName>
        <fullName evidence="1">Uncharacterized protein</fullName>
    </submittedName>
</protein>
<dbReference type="EMBL" id="QUTG01002989">
    <property type="protein sequence ID" value="RHY93803.1"/>
    <property type="molecule type" value="Genomic_DNA"/>
</dbReference>
<dbReference type="Proteomes" id="UP000285712">
    <property type="component" value="Unassembled WGS sequence"/>
</dbReference>
<proteinExistence type="predicted"/>
<name>A0A3R6XWX5_APHAT</name>